<dbReference type="EMBL" id="JAGGJQ010000003">
    <property type="protein sequence ID" value="MBP1839403.1"/>
    <property type="molecule type" value="Genomic_DNA"/>
</dbReference>
<feature type="domain" description="Secretion system C-terminal sorting" evidence="3">
    <location>
        <begin position="241"/>
        <end position="311"/>
    </location>
</feature>
<keyword evidence="1 2" id="KW-0732">Signal</keyword>
<reference evidence="4" key="1">
    <citation type="submission" date="2021-03" db="EMBL/GenBank/DDBJ databases">
        <title>Genomic Encyclopedia of Type Strains, Phase IV (KMG-IV): sequencing the most valuable type-strain genomes for metagenomic binning, comparative biology and taxonomic classification.</title>
        <authorList>
            <person name="Goeker M."/>
        </authorList>
    </citation>
    <scope>NUCLEOTIDE SEQUENCE</scope>
    <source>
        <strain evidence="4">DSM 15523</strain>
        <strain evidence="5 7">DSM 16476</strain>
    </source>
</reference>
<proteinExistence type="predicted"/>
<evidence type="ECO:0000256" key="2">
    <source>
        <dbReference type="SAM" id="SignalP"/>
    </source>
</evidence>
<dbReference type="OrthoDB" id="1491481at2"/>
<dbReference type="InterPro" id="IPR026444">
    <property type="entry name" value="Secre_tail"/>
</dbReference>
<organism evidence="4 6">
    <name type="scientific">Formosa algae</name>
    <dbReference type="NCBI Taxonomy" id="225843"/>
    <lineage>
        <taxon>Bacteria</taxon>
        <taxon>Pseudomonadati</taxon>
        <taxon>Bacteroidota</taxon>
        <taxon>Flavobacteriia</taxon>
        <taxon>Flavobacteriales</taxon>
        <taxon>Flavobacteriaceae</taxon>
        <taxon>Formosa</taxon>
    </lineage>
</organism>
<evidence type="ECO:0000313" key="4">
    <source>
        <dbReference type="EMBL" id="MBP1839403.1"/>
    </source>
</evidence>
<evidence type="ECO:0000313" key="5">
    <source>
        <dbReference type="EMBL" id="MDQ0334707.1"/>
    </source>
</evidence>
<comment type="caution">
    <text evidence="4">The sequence shown here is derived from an EMBL/GenBank/DDBJ whole genome shotgun (WGS) entry which is preliminary data.</text>
</comment>
<dbReference type="NCBIfam" id="TIGR04183">
    <property type="entry name" value="Por_Secre_tail"/>
    <property type="match status" value="1"/>
</dbReference>
<feature type="chain" id="PRO_5040720545" description="Secretion system C-terminal sorting domain-containing protein" evidence="2">
    <location>
        <begin position="19"/>
        <end position="313"/>
    </location>
</feature>
<dbReference type="AlphaFoldDB" id="A0A9X1C905"/>
<evidence type="ECO:0000259" key="3">
    <source>
        <dbReference type="Pfam" id="PF18962"/>
    </source>
</evidence>
<dbReference type="RefSeq" id="WP_083495598.1">
    <property type="nucleotide sequence ID" value="NZ_JAGGJQ010000003.1"/>
</dbReference>
<dbReference type="Proteomes" id="UP001138672">
    <property type="component" value="Unassembled WGS sequence"/>
</dbReference>
<dbReference type="Proteomes" id="UP001231587">
    <property type="component" value="Unassembled WGS sequence"/>
</dbReference>
<gene>
    <name evidence="4" type="ORF">J2Z56_001314</name>
    <name evidence="5" type="ORF">J2Z57_001140</name>
</gene>
<keyword evidence="7" id="KW-1185">Reference proteome</keyword>
<accession>A0A9X1C905</accession>
<evidence type="ECO:0000256" key="1">
    <source>
        <dbReference type="ARBA" id="ARBA00022729"/>
    </source>
</evidence>
<protein>
    <recommendedName>
        <fullName evidence="3">Secretion system C-terminal sorting domain-containing protein</fullName>
    </recommendedName>
</protein>
<evidence type="ECO:0000313" key="6">
    <source>
        <dbReference type="Proteomes" id="UP001138672"/>
    </source>
</evidence>
<sequence length="313" mass="34326">MKQTLLSLCLLASFSAFAQDPVVQNGQFDQIPKAEGSSDCACSHWINKDLGDQGETSSTGVEDPNKALKFDNFESDLIYQEVAVLPNTEYKLTYSARVDDDVDPDATPTTLEIRILKGSGYEEGYEITYYTDATIKPTSGFGYTDITSVENDDNNIAFTTLVHPGEDSYSEYELTFNSGDETSIAIFARGTGRPTTPPDDASDSRPWTWSSGEDEAFLDYLTLTNETLSVSDNVFASGLKVYPNPANSEINIKSENNIQIQSVQLYNVLGSRVLSTTELTNNRLDVSAITSGIYILKVNAENNGSISKRIVIE</sequence>
<dbReference type="Pfam" id="PF18962">
    <property type="entry name" value="Por_Secre_tail"/>
    <property type="match status" value="1"/>
</dbReference>
<dbReference type="Gene3D" id="2.60.120.260">
    <property type="entry name" value="Galactose-binding domain-like"/>
    <property type="match status" value="1"/>
</dbReference>
<evidence type="ECO:0000313" key="7">
    <source>
        <dbReference type="Proteomes" id="UP001231587"/>
    </source>
</evidence>
<dbReference type="EMBL" id="JAUSUU010000003">
    <property type="protein sequence ID" value="MDQ0334707.1"/>
    <property type="molecule type" value="Genomic_DNA"/>
</dbReference>
<feature type="signal peptide" evidence="2">
    <location>
        <begin position="1"/>
        <end position="18"/>
    </location>
</feature>
<name>A0A9X1C905_9FLAO</name>